<dbReference type="PROSITE" id="PS50004">
    <property type="entry name" value="C2"/>
    <property type="match status" value="1"/>
</dbReference>
<dbReference type="GO" id="GO:0045921">
    <property type="term" value="P:positive regulation of exocytosis"/>
    <property type="evidence" value="ECO:0007669"/>
    <property type="project" value="TreeGrafter"/>
</dbReference>
<feature type="compositionally biased region" description="Acidic residues" evidence="12">
    <location>
        <begin position="1"/>
        <end position="19"/>
    </location>
</feature>
<evidence type="ECO:0000313" key="16">
    <source>
        <dbReference type="Ensembl" id="ENSPNYP00000018644.1"/>
    </source>
</evidence>
<dbReference type="PROSITE" id="PS51258">
    <property type="entry name" value="MHD1"/>
    <property type="match status" value="1"/>
</dbReference>
<name>A0A3B4G994_9CICH</name>
<evidence type="ECO:0000256" key="4">
    <source>
        <dbReference type="ARBA" id="ARBA00022723"/>
    </source>
</evidence>
<evidence type="ECO:0000256" key="1">
    <source>
        <dbReference type="ARBA" id="ARBA00004156"/>
    </source>
</evidence>
<evidence type="ECO:0000256" key="5">
    <source>
        <dbReference type="ARBA" id="ARBA00022837"/>
    </source>
</evidence>
<dbReference type="Pfam" id="PF06292">
    <property type="entry name" value="MUN"/>
    <property type="match status" value="2"/>
</dbReference>
<keyword evidence="6" id="KW-0653">Protein transport</keyword>
<dbReference type="CDD" id="cd01234">
    <property type="entry name" value="PH_CADPS"/>
    <property type="match status" value="1"/>
</dbReference>
<evidence type="ECO:0000256" key="3">
    <source>
        <dbReference type="ARBA" id="ARBA00022483"/>
    </source>
</evidence>
<dbReference type="Gene3D" id="1.10.357.50">
    <property type="match status" value="1"/>
</dbReference>
<dbReference type="GeneTree" id="ENSGT00590000083094"/>
<keyword evidence="4" id="KW-0479">Metal-binding</keyword>
<dbReference type="GO" id="GO:0008289">
    <property type="term" value="F:lipid binding"/>
    <property type="evidence" value="ECO:0007669"/>
    <property type="project" value="UniProtKB-KW"/>
</dbReference>
<dbReference type="SMART" id="SM01145">
    <property type="entry name" value="DUF1041"/>
    <property type="match status" value="1"/>
</dbReference>
<evidence type="ECO:0000256" key="9">
    <source>
        <dbReference type="ARBA" id="ARBA00023136"/>
    </source>
</evidence>
<dbReference type="GO" id="GO:0098978">
    <property type="term" value="C:glutamatergic synapse"/>
    <property type="evidence" value="ECO:0007669"/>
    <property type="project" value="TreeGrafter"/>
</dbReference>
<dbReference type="PANTHER" id="PTHR12166">
    <property type="entry name" value="CALCIUM-DEPENDENT SECRETION ACTIVATOR"/>
    <property type="match status" value="1"/>
</dbReference>
<feature type="domain" description="PH" evidence="13">
    <location>
        <begin position="482"/>
        <end position="585"/>
    </location>
</feature>
<proteinExistence type="predicted"/>
<sequence length="1232" mass="141079">MLDPSSSEEESDGIVEEESKEAMAPQAGSRISPSRTSESSGGLAPSSSRSSARPTSPSPSAVSEEKEDLEKLHREEEDRKKKLQLYVFVMRCIAYPFNAKQPTDMARRQQKITKQQLQQTKDRFQAFLNGDTQIVADEAFINAVQSYSEVFLKSDRVAKMVQSGGFSANDFREVFKRHIEKRVRSLPEIDGLSKETVLSSWMAKFDTIYRGDEDPRKAQQRMTASAASELILSKDQLYEMFQNILGIKKFEHQLLYQACQLDNLDEQAAQIRRELDGRLQMADQIARFPKFVSKEMEAMFIEELKSSVNQLMANLESMPVSKGGEFKLQKLKRGHNTSIIDMGQEDENTLSKSDVVLSFTLEVVIMEVQGLKSLAPNRIVYCTMEVEGGEKLQTDQAEASKPTWGTQGDFTTTHPLPAVKVKLFTESTGVLALEDKELGRVVLHPTPNSPKQSELHKMTVTKACPDQDLKIKLAIRMDKPQNMKHCGYLWAFGKNVWKRWKKRFFVLVQVSQYTFAMCSYREKKSEPQELLQLDGYTVDYSDPQPGLDGGRAFFNAVKEGDTVIFASDDEQDRILWVQAMYRATGQSHKPVPPTQVQKLNSKGDADRAQKHGMDEFISANPCSFDHASLFEMMQRLTLDHRLNDTFCCLGWFSPGQVFVLDEYCARNGVRGCHRHLCYLRDLLERAENGAIIDPTLLHYSFAFCASHVHGNRPDGLTTVTVDEKERFEDIKERLRVILENRIVNFRYCFPFGRPEGALKATLSLLERVLMKDIVTPVPPEEVKGVIRKCLEQAAQLNYQRIKDYAKIEVTPAKKLEETIRLAELVIEVLQQNQEHHAEAFAWWTDLMVEHAENFLALYAIDMDAALEIQSPESWDSFPLFQLLNDFLRTDYHLCNGKFHKHLQDLYAPLVVRYVDLMESSIAQSIHKGFERESWEPVNNGSGTSEDLFWKLDALQTFIRDLHWPEEEFAKHLESRIKLMSSNMIENCVKRTRMAFESKLAKSSKSTDFRISPTLCTMFNVMVDAKDQSAKLCAMEMGQEKQFHSQIDELIEESVRDMIQLLVAKFVAILEGVLAKISRYDEGTLFSSFLSFTVKAASKYVDVPKPGMDVADGYVTFVRHSQDMLRDKVNEEVYIERLFDQWYTATMNLLGTWLTERMDQQLHVYQLKILIRITKKKYRDFRLQGVLDSTLNSKMYDTVRNRLTMEEAAASVREGGMQGISMKDSDEEDEEDD</sequence>
<dbReference type="GO" id="GO:0016079">
    <property type="term" value="P:synaptic vesicle exocytosis"/>
    <property type="evidence" value="ECO:0007669"/>
    <property type="project" value="InterPro"/>
</dbReference>
<dbReference type="GO" id="GO:0015031">
    <property type="term" value="P:protein transport"/>
    <property type="evidence" value="ECO:0007669"/>
    <property type="project" value="UniProtKB-KW"/>
</dbReference>
<feature type="domain" description="C2" evidence="14">
    <location>
        <begin position="341"/>
        <end position="459"/>
    </location>
</feature>
<dbReference type="GO" id="GO:0098793">
    <property type="term" value="C:presynapse"/>
    <property type="evidence" value="ECO:0007669"/>
    <property type="project" value="GOC"/>
</dbReference>
<comment type="subcellular location">
    <subcellularLocation>
        <location evidence="1">Cytoplasmic vesicle membrane</location>
    </subcellularLocation>
    <subcellularLocation>
        <location evidence="11">Synapse</location>
    </subcellularLocation>
</comment>
<evidence type="ECO:0000256" key="7">
    <source>
        <dbReference type="ARBA" id="ARBA00023018"/>
    </source>
</evidence>
<dbReference type="InterPro" id="IPR033227">
    <property type="entry name" value="CAPS"/>
</dbReference>
<dbReference type="InterPro" id="IPR014770">
    <property type="entry name" value="Munc13_1"/>
</dbReference>
<evidence type="ECO:0000256" key="12">
    <source>
        <dbReference type="SAM" id="MobiDB-lite"/>
    </source>
</evidence>
<dbReference type="Pfam" id="PF00169">
    <property type="entry name" value="PH"/>
    <property type="match status" value="1"/>
</dbReference>
<dbReference type="AlphaFoldDB" id="A0A3B4G994"/>
<dbReference type="STRING" id="303518.ENSPNYP00000018644"/>
<dbReference type="SUPFAM" id="SSF50729">
    <property type="entry name" value="PH domain-like"/>
    <property type="match status" value="1"/>
</dbReference>
<evidence type="ECO:0000259" key="14">
    <source>
        <dbReference type="PROSITE" id="PS50004"/>
    </source>
</evidence>
<dbReference type="Pfam" id="PF25341">
    <property type="entry name" value="C2_CAPS"/>
    <property type="match status" value="1"/>
</dbReference>
<keyword evidence="10" id="KW-0968">Cytoplasmic vesicle</keyword>
<dbReference type="PROSITE" id="PS50003">
    <property type="entry name" value="PH_DOMAIN"/>
    <property type="match status" value="1"/>
</dbReference>
<evidence type="ECO:0000256" key="11">
    <source>
        <dbReference type="ARBA" id="ARBA00034103"/>
    </source>
</evidence>
<feature type="compositionally biased region" description="Low complexity" evidence="12">
    <location>
        <begin position="28"/>
        <end position="60"/>
    </location>
</feature>
<reference evidence="16" key="1">
    <citation type="submission" date="2023-09" db="UniProtKB">
        <authorList>
            <consortium name="Ensembl"/>
        </authorList>
    </citation>
    <scope>IDENTIFICATION</scope>
</reference>
<evidence type="ECO:0000256" key="6">
    <source>
        <dbReference type="ARBA" id="ARBA00022927"/>
    </source>
</evidence>
<dbReference type="GO" id="GO:0046872">
    <property type="term" value="F:metal ion binding"/>
    <property type="evidence" value="ECO:0007669"/>
    <property type="project" value="UniProtKB-KW"/>
</dbReference>
<organism evidence="16">
    <name type="scientific">Pundamilia nyererei</name>
    <dbReference type="NCBI Taxonomy" id="303518"/>
    <lineage>
        <taxon>Eukaryota</taxon>
        <taxon>Metazoa</taxon>
        <taxon>Chordata</taxon>
        <taxon>Craniata</taxon>
        <taxon>Vertebrata</taxon>
        <taxon>Euteleostomi</taxon>
        <taxon>Actinopterygii</taxon>
        <taxon>Neopterygii</taxon>
        <taxon>Teleostei</taxon>
        <taxon>Neoteleostei</taxon>
        <taxon>Acanthomorphata</taxon>
        <taxon>Ovalentaria</taxon>
        <taxon>Cichlomorphae</taxon>
        <taxon>Cichliformes</taxon>
        <taxon>Cichlidae</taxon>
        <taxon>African cichlids</taxon>
        <taxon>Pseudocrenilabrinae</taxon>
        <taxon>Haplochromini</taxon>
        <taxon>Pundamilia</taxon>
    </lineage>
</organism>
<evidence type="ECO:0000256" key="2">
    <source>
        <dbReference type="ARBA" id="ARBA00022448"/>
    </source>
</evidence>
<protein>
    <submittedName>
        <fullName evidence="16">Calcium dependent secretion activator</fullName>
    </submittedName>
</protein>
<dbReference type="FunFam" id="2.30.29.30:FF:000007">
    <property type="entry name" value="Calcium-dependent secretion activator 2 isoform B"/>
    <property type="match status" value="1"/>
</dbReference>
<evidence type="ECO:0000256" key="10">
    <source>
        <dbReference type="ARBA" id="ARBA00023329"/>
    </source>
</evidence>
<evidence type="ECO:0000259" key="13">
    <source>
        <dbReference type="PROSITE" id="PS50003"/>
    </source>
</evidence>
<dbReference type="FunFam" id="1.10.357.50:FF:000002">
    <property type="entry name" value="calcium-dependent secretion activator 2 isoform X7"/>
    <property type="match status" value="1"/>
</dbReference>
<evidence type="ECO:0000259" key="15">
    <source>
        <dbReference type="PROSITE" id="PS51258"/>
    </source>
</evidence>
<keyword evidence="2" id="KW-0813">Transport</keyword>
<dbReference type="GO" id="GO:0030659">
    <property type="term" value="C:cytoplasmic vesicle membrane"/>
    <property type="evidence" value="ECO:0007669"/>
    <property type="project" value="UniProtKB-SubCell"/>
</dbReference>
<accession>A0A3B4G994</accession>
<dbReference type="InterPro" id="IPR011993">
    <property type="entry name" value="PH-like_dom_sf"/>
</dbReference>
<feature type="region of interest" description="Disordered" evidence="12">
    <location>
        <begin position="1213"/>
        <end position="1232"/>
    </location>
</feature>
<dbReference type="InterPro" id="IPR010439">
    <property type="entry name" value="MUN_dom"/>
</dbReference>
<keyword evidence="8" id="KW-0446">Lipid-binding</keyword>
<dbReference type="Ensembl" id="ENSPNYT00000019108.1">
    <property type="protein sequence ID" value="ENSPNYP00000018644.1"/>
    <property type="gene ID" value="ENSPNYG00000014061.1"/>
</dbReference>
<dbReference type="GO" id="GO:1990504">
    <property type="term" value="P:dense core granule exocytosis"/>
    <property type="evidence" value="ECO:0007669"/>
    <property type="project" value="InterPro"/>
</dbReference>
<evidence type="ECO:0000256" key="8">
    <source>
        <dbReference type="ARBA" id="ARBA00023121"/>
    </source>
</evidence>
<keyword evidence="5" id="KW-0106">Calcium</keyword>
<dbReference type="PANTHER" id="PTHR12166:SF6">
    <property type="entry name" value="CALCIUM-DEPENDENT SECRETION ACTIVATOR 1"/>
    <property type="match status" value="1"/>
</dbReference>
<dbReference type="InterPro" id="IPR001849">
    <property type="entry name" value="PH_domain"/>
</dbReference>
<keyword evidence="9" id="KW-0472">Membrane</keyword>
<keyword evidence="7" id="KW-0770">Synapse</keyword>
<dbReference type="InterPro" id="IPR057457">
    <property type="entry name" value="CAPS_C2"/>
</dbReference>
<dbReference type="Gene3D" id="2.30.29.30">
    <property type="entry name" value="Pleckstrin-homology domain (PH domain)/Phosphotyrosine-binding domain (PTB)"/>
    <property type="match status" value="1"/>
</dbReference>
<dbReference type="SMART" id="SM00233">
    <property type="entry name" value="PH"/>
    <property type="match status" value="1"/>
</dbReference>
<feature type="domain" description="MHD1" evidence="15">
    <location>
        <begin position="860"/>
        <end position="991"/>
    </location>
</feature>
<dbReference type="InterPro" id="IPR000008">
    <property type="entry name" value="C2_dom"/>
</dbReference>
<keyword evidence="3" id="KW-0268">Exocytosis</keyword>
<feature type="region of interest" description="Disordered" evidence="12">
    <location>
        <begin position="1"/>
        <end position="76"/>
    </location>
</feature>